<dbReference type="InterPro" id="IPR011333">
    <property type="entry name" value="SKP1/BTB/POZ_sf"/>
</dbReference>
<organism evidence="2 3">
    <name type="scientific">Rhizoctonia solani 123E</name>
    <dbReference type="NCBI Taxonomy" id="1423351"/>
    <lineage>
        <taxon>Eukaryota</taxon>
        <taxon>Fungi</taxon>
        <taxon>Dikarya</taxon>
        <taxon>Basidiomycota</taxon>
        <taxon>Agaricomycotina</taxon>
        <taxon>Agaricomycetes</taxon>
        <taxon>Cantharellales</taxon>
        <taxon>Ceratobasidiaceae</taxon>
        <taxon>Rhizoctonia</taxon>
    </lineage>
</organism>
<gene>
    <name evidence="2" type="ORF">V565_090380</name>
</gene>
<sequence>MITCWYGPNPASATITILCLGSPPSTNAKDERTLAMSNQNIMRAGSNPDLEVKLQESILSDGEGKLTITSRDPDFYFDDGSITFCIEGVLFKVHSTLLKLRPSDFEGRFDTSPECVNSTRGTCDDIPLHIPNIKASQFRNLMKVIYCPPSNKFFLSLPTVTSADIEEQDAWKKFIFYLDVASLAHRFGMHNVERWAKPRLQSLTRTAARKISNGLGITTSDEGLELVFATDVESEENINVENDPEDATYELEEDAGSLEESDDGGEDEGNDEDEGDKCAKCEDGAGERGCESGRGRSDDDSSDDDSNEDKDYSDSDQPSTDDGSDDDDTNGGSGELVRAEDSPIFRFIDGIWYAKDISDTFLLHDIRNILQYHCASLPVDLLLGFFRAPNLREKDPSMFGFLFLLLLEHGHETWNRKIFTHLDRMAFFSTQCYLTPLPGSLKIPSATPLFDKIKSAKKFARRFSSNLTQTSCVKKCYREAFSFWKAEFDDNYYDNMASSEPLVAIGSLLAIPSQRLGFSEKLHNIKCDHRCYLRLLGRVDRDIQGLYARLAEYYRPIA</sequence>
<keyword evidence="3" id="KW-1185">Reference proteome</keyword>
<name>A0A074RSS6_9AGAM</name>
<evidence type="ECO:0008006" key="4">
    <source>
        <dbReference type="Google" id="ProtNLM"/>
    </source>
</evidence>
<dbReference type="OrthoDB" id="3238373at2759"/>
<dbReference type="AlphaFoldDB" id="A0A074RSS6"/>
<proteinExistence type="predicted"/>
<accession>A0A074RSS6</accession>
<feature type="compositionally biased region" description="Basic and acidic residues" evidence="1">
    <location>
        <begin position="276"/>
        <end position="299"/>
    </location>
</feature>
<feature type="region of interest" description="Disordered" evidence="1">
    <location>
        <begin position="230"/>
        <end position="336"/>
    </location>
</feature>
<reference evidence="2 3" key="1">
    <citation type="submission" date="2013-12" db="EMBL/GenBank/DDBJ databases">
        <authorList>
            <person name="Cubeta M."/>
            <person name="Pakala S."/>
            <person name="Fedorova N."/>
            <person name="Thomas E."/>
            <person name="Dean R."/>
            <person name="Jabaji S."/>
            <person name="Neate S."/>
            <person name="Toda T."/>
            <person name="Tavantzis S."/>
            <person name="Vilgalys R."/>
            <person name="Bharathan N."/>
            <person name="Pakala S."/>
            <person name="Losada L.S."/>
            <person name="Zafar N."/>
            <person name="Nierman W."/>
        </authorList>
    </citation>
    <scope>NUCLEOTIDE SEQUENCE [LARGE SCALE GENOMIC DNA]</scope>
    <source>
        <strain evidence="2 3">123E</strain>
    </source>
</reference>
<dbReference type="Gene3D" id="3.30.710.10">
    <property type="entry name" value="Potassium Channel Kv1.1, Chain A"/>
    <property type="match status" value="1"/>
</dbReference>
<dbReference type="Proteomes" id="UP000027456">
    <property type="component" value="Unassembled WGS sequence"/>
</dbReference>
<dbReference type="EMBL" id="AZST01000307">
    <property type="protein sequence ID" value="KEP49924.1"/>
    <property type="molecule type" value="Genomic_DNA"/>
</dbReference>
<comment type="caution">
    <text evidence="2">The sequence shown here is derived from an EMBL/GenBank/DDBJ whole genome shotgun (WGS) entry which is preliminary data.</text>
</comment>
<protein>
    <recommendedName>
        <fullName evidence="4">BTB domain-containing protein</fullName>
    </recommendedName>
</protein>
<dbReference type="HOGENOM" id="CLU_035840_1_0_1"/>
<evidence type="ECO:0000313" key="3">
    <source>
        <dbReference type="Proteomes" id="UP000027456"/>
    </source>
</evidence>
<evidence type="ECO:0000313" key="2">
    <source>
        <dbReference type="EMBL" id="KEP49924.1"/>
    </source>
</evidence>
<feature type="compositionally biased region" description="Acidic residues" evidence="1">
    <location>
        <begin position="232"/>
        <end position="275"/>
    </location>
</feature>
<evidence type="ECO:0000256" key="1">
    <source>
        <dbReference type="SAM" id="MobiDB-lite"/>
    </source>
</evidence>